<name>A0A6A3H4A4_9STRA</name>
<dbReference type="AlphaFoldDB" id="A0A6A3H4A4"/>
<comment type="caution">
    <text evidence="1">The sequence shown here is derived from an EMBL/GenBank/DDBJ whole genome shotgun (WGS) entry which is preliminary data.</text>
</comment>
<organism evidence="1 2">
    <name type="scientific">Phytophthora fragariae</name>
    <dbReference type="NCBI Taxonomy" id="53985"/>
    <lineage>
        <taxon>Eukaryota</taxon>
        <taxon>Sar</taxon>
        <taxon>Stramenopiles</taxon>
        <taxon>Oomycota</taxon>
        <taxon>Peronosporomycetes</taxon>
        <taxon>Peronosporales</taxon>
        <taxon>Peronosporaceae</taxon>
        <taxon>Phytophthora</taxon>
    </lineage>
</organism>
<dbReference type="EMBL" id="QXFW01004917">
    <property type="protein sequence ID" value="KAE8963843.1"/>
    <property type="molecule type" value="Genomic_DNA"/>
</dbReference>
<protein>
    <submittedName>
        <fullName evidence="1">Uncharacterized protein</fullName>
    </submittedName>
</protein>
<evidence type="ECO:0000313" key="1">
    <source>
        <dbReference type="EMBL" id="KAE8963843.1"/>
    </source>
</evidence>
<evidence type="ECO:0000313" key="2">
    <source>
        <dbReference type="Proteomes" id="UP000460718"/>
    </source>
</evidence>
<accession>A0A6A3H4A4</accession>
<dbReference type="Proteomes" id="UP000460718">
    <property type="component" value="Unassembled WGS sequence"/>
</dbReference>
<proteinExistence type="predicted"/>
<gene>
    <name evidence="1" type="ORF">PF011_g28885</name>
</gene>
<sequence length="31" mass="3718">MRVRERRCRDKACKEVLAGKPCAWYCKTQEC</sequence>
<reference evidence="1 2" key="1">
    <citation type="submission" date="2018-09" db="EMBL/GenBank/DDBJ databases">
        <title>Genomic investigation of the strawberry pathogen Phytophthora fragariae indicates pathogenicity is determined by transcriptional variation in three key races.</title>
        <authorList>
            <person name="Adams T.M."/>
            <person name="Armitage A.D."/>
            <person name="Sobczyk M.K."/>
            <person name="Bates H.J."/>
            <person name="Dunwell J.M."/>
            <person name="Nellist C.F."/>
            <person name="Harrison R.J."/>
        </authorList>
    </citation>
    <scope>NUCLEOTIDE SEQUENCE [LARGE SCALE GENOMIC DNA]</scope>
    <source>
        <strain evidence="1 2">SCRP245</strain>
    </source>
</reference>